<dbReference type="Pfam" id="PF00111">
    <property type="entry name" value="Fer2"/>
    <property type="match status" value="1"/>
</dbReference>
<feature type="domain" description="2Fe-2S ferredoxin-type" evidence="7">
    <location>
        <begin position="234"/>
        <end position="319"/>
    </location>
</feature>
<evidence type="ECO:0000256" key="2">
    <source>
        <dbReference type="ARBA" id="ARBA00022714"/>
    </source>
</evidence>
<evidence type="ECO:0000259" key="7">
    <source>
        <dbReference type="PROSITE" id="PS51085"/>
    </source>
</evidence>
<dbReference type="GO" id="GO:0016491">
    <property type="term" value="F:oxidoreductase activity"/>
    <property type="evidence" value="ECO:0007669"/>
    <property type="project" value="UniProtKB-KW"/>
</dbReference>
<dbReference type="EMBL" id="FNNI01000006">
    <property type="protein sequence ID" value="SDX65671.1"/>
    <property type="molecule type" value="Genomic_DNA"/>
</dbReference>
<feature type="domain" description="FAD-binding FR-type" evidence="8">
    <location>
        <begin position="5"/>
        <end position="106"/>
    </location>
</feature>
<dbReference type="CDD" id="cd06185">
    <property type="entry name" value="PDR_like"/>
    <property type="match status" value="1"/>
</dbReference>
<keyword evidence="6" id="KW-0411">Iron-sulfur</keyword>
<evidence type="ECO:0000256" key="1">
    <source>
        <dbReference type="ARBA" id="ARBA00022630"/>
    </source>
</evidence>
<dbReference type="GO" id="GO:0051537">
    <property type="term" value="F:2 iron, 2 sulfur cluster binding"/>
    <property type="evidence" value="ECO:0007669"/>
    <property type="project" value="UniProtKB-KW"/>
</dbReference>
<keyword evidence="10" id="KW-1185">Reference proteome</keyword>
<evidence type="ECO:0000256" key="3">
    <source>
        <dbReference type="ARBA" id="ARBA00022723"/>
    </source>
</evidence>
<evidence type="ECO:0000313" key="10">
    <source>
        <dbReference type="Proteomes" id="UP000198500"/>
    </source>
</evidence>
<keyword evidence="1" id="KW-0285">Flavoprotein</keyword>
<dbReference type="PRINTS" id="PR00409">
    <property type="entry name" value="PHDIOXRDTASE"/>
</dbReference>
<dbReference type="GO" id="GO:0008168">
    <property type="term" value="F:methyltransferase activity"/>
    <property type="evidence" value="ECO:0007669"/>
    <property type="project" value="UniProtKB-KW"/>
</dbReference>
<dbReference type="GO" id="GO:0032259">
    <property type="term" value="P:methylation"/>
    <property type="evidence" value="ECO:0007669"/>
    <property type="project" value="UniProtKB-KW"/>
</dbReference>
<dbReference type="GO" id="GO:0046872">
    <property type="term" value="F:metal ion binding"/>
    <property type="evidence" value="ECO:0007669"/>
    <property type="project" value="UniProtKB-KW"/>
</dbReference>
<dbReference type="STRING" id="574349.SAMN05443545_106289"/>
<dbReference type="InterPro" id="IPR001433">
    <property type="entry name" value="OxRdtase_FAD/NAD-bd"/>
</dbReference>
<evidence type="ECO:0000256" key="4">
    <source>
        <dbReference type="ARBA" id="ARBA00023002"/>
    </source>
</evidence>
<evidence type="ECO:0000313" key="9">
    <source>
        <dbReference type="EMBL" id="SDX65671.1"/>
    </source>
</evidence>
<dbReference type="OrthoDB" id="4258484at2"/>
<dbReference type="Pfam" id="PF00175">
    <property type="entry name" value="NAD_binding_1"/>
    <property type="match status" value="1"/>
</dbReference>
<dbReference type="PANTHER" id="PTHR47354:SF1">
    <property type="entry name" value="CARNITINE MONOOXYGENASE REDUCTASE SUBUNIT"/>
    <property type="match status" value="1"/>
</dbReference>
<keyword evidence="3" id="KW-0479">Metal-binding</keyword>
<dbReference type="InterPro" id="IPR017927">
    <property type="entry name" value="FAD-bd_FR_type"/>
</dbReference>
<sequence length="319" mass="34841">MTATTTALNVVIDSHRRLSQRIHQIELVPRDARPLPFAPAGSHLEVRLPNGMTRHYSLLDSGSEGCYRIGVLNDPTSRGGSAFLTEQASPGTALSVSAPKDHFPLDDSLERYVLIGGGIGITPLVAMVRQLRQWEAPLELHYLVRHREDAAFLAELEALVPEAHLHLHESSRQGRTDPRTLVGHHDPDVGVYACGPDGLLTALTEATRHWPEGALRMERFRGITETVSHDRSSCLVELKRSGSRFTLAPDESLLDGLTRTGVAPDSLCCEGACGTCAVTVLEGEIDHRDVLQSDSEKAANELVYVCVSRPKSEKLVLDL</sequence>
<accession>A0A1H3DH24</accession>
<keyword evidence="5" id="KW-0408">Iron</keyword>
<dbReference type="Gene3D" id="3.40.50.80">
    <property type="entry name" value="Nucleotide-binding domain of ferredoxin-NADP reductase (FNR) module"/>
    <property type="match status" value="1"/>
</dbReference>
<dbReference type="Proteomes" id="UP000198500">
    <property type="component" value="Unassembled WGS sequence"/>
</dbReference>
<dbReference type="InterPro" id="IPR036010">
    <property type="entry name" value="2Fe-2S_ferredoxin-like_sf"/>
</dbReference>
<dbReference type="InterPro" id="IPR017938">
    <property type="entry name" value="Riboflavin_synthase-like_b-brl"/>
</dbReference>
<dbReference type="InterPro" id="IPR001041">
    <property type="entry name" value="2Fe-2S_ferredoxin-type"/>
</dbReference>
<dbReference type="Gene3D" id="3.10.20.30">
    <property type="match status" value="1"/>
</dbReference>
<dbReference type="PROSITE" id="PS51384">
    <property type="entry name" value="FAD_FR"/>
    <property type="match status" value="1"/>
</dbReference>
<proteinExistence type="predicted"/>
<keyword evidence="2" id="KW-0001">2Fe-2S</keyword>
<protein>
    <submittedName>
        <fullName evidence="9">Vanillate O-demethylase ferredoxin subunit</fullName>
    </submittedName>
</protein>
<keyword evidence="9" id="KW-0808">Transferase</keyword>
<dbReference type="InterPro" id="IPR039261">
    <property type="entry name" value="FNR_nucleotide-bd"/>
</dbReference>
<dbReference type="InterPro" id="IPR050415">
    <property type="entry name" value="MRET"/>
</dbReference>
<dbReference type="PANTHER" id="PTHR47354">
    <property type="entry name" value="NADH OXIDOREDUCTASE HCR"/>
    <property type="match status" value="1"/>
</dbReference>
<keyword evidence="4" id="KW-0560">Oxidoreductase</keyword>
<dbReference type="InterPro" id="IPR012675">
    <property type="entry name" value="Beta-grasp_dom_sf"/>
</dbReference>
<evidence type="ECO:0000256" key="5">
    <source>
        <dbReference type="ARBA" id="ARBA00023004"/>
    </source>
</evidence>
<dbReference type="RefSeq" id="WP_092570503.1">
    <property type="nucleotide sequence ID" value="NZ_BMXH01000005.1"/>
</dbReference>
<gene>
    <name evidence="9" type="ORF">SAMN05443545_106289</name>
</gene>
<dbReference type="PROSITE" id="PS51085">
    <property type="entry name" value="2FE2S_FER_2"/>
    <property type="match status" value="1"/>
</dbReference>
<evidence type="ECO:0000256" key="6">
    <source>
        <dbReference type="ARBA" id="ARBA00023014"/>
    </source>
</evidence>
<dbReference type="Gene3D" id="2.40.30.10">
    <property type="entry name" value="Translation factors"/>
    <property type="match status" value="1"/>
</dbReference>
<evidence type="ECO:0000259" key="8">
    <source>
        <dbReference type="PROSITE" id="PS51384"/>
    </source>
</evidence>
<dbReference type="SUPFAM" id="SSF52343">
    <property type="entry name" value="Ferredoxin reductase-like, C-terminal NADP-linked domain"/>
    <property type="match status" value="1"/>
</dbReference>
<dbReference type="CDD" id="cd00207">
    <property type="entry name" value="fer2"/>
    <property type="match status" value="1"/>
</dbReference>
<dbReference type="SUPFAM" id="SSF63380">
    <property type="entry name" value="Riboflavin synthase domain-like"/>
    <property type="match status" value="1"/>
</dbReference>
<name>A0A1H3DH24_9GAMM</name>
<dbReference type="SUPFAM" id="SSF54292">
    <property type="entry name" value="2Fe-2S ferredoxin-like"/>
    <property type="match status" value="1"/>
</dbReference>
<dbReference type="AlphaFoldDB" id="A0A1H3DH24"/>
<reference evidence="9 10" key="1">
    <citation type="submission" date="2016-10" db="EMBL/GenBank/DDBJ databases">
        <authorList>
            <person name="de Groot N.N."/>
        </authorList>
    </citation>
    <scope>NUCLEOTIDE SEQUENCE [LARGE SCALE GENOMIC DNA]</scope>
    <source>
        <strain evidence="9 10">DSM 19219</strain>
    </source>
</reference>
<keyword evidence="9" id="KW-0489">Methyltransferase</keyword>
<organism evidence="9 10">
    <name type="scientific">Aidingimonas halophila</name>
    <dbReference type="NCBI Taxonomy" id="574349"/>
    <lineage>
        <taxon>Bacteria</taxon>
        <taxon>Pseudomonadati</taxon>
        <taxon>Pseudomonadota</taxon>
        <taxon>Gammaproteobacteria</taxon>
        <taxon>Oceanospirillales</taxon>
        <taxon>Halomonadaceae</taxon>
        <taxon>Aidingimonas</taxon>
    </lineage>
</organism>